<proteinExistence type="predicted"/>
<feature type="region of interest" description="Disordered" evidence="1">
    <location>
        <begin position="94"/>
        <end position="117"/>
    </location>
</feature>
<dbReference type="EMBL" id="GGFK01013781">
    <property type="protein sequence ID" value="MBW47102.1"/>
    <property type="molecule type" value="Transcribed_RNA"/>
</dbReference>
<dbReference type="AlphaFoldDB" id="A0A2M4B2A8"/>
<feature type="compositionally biased region" description="Polar residues" evidence="1">
    <location>
        <begin position="97"/>
        <end position="117"/>
    </location>
</feature>
<evidence type="ECO:0000256" key="1">
    <source>
        <dbReference type="SAM" id="MobiDB-lite"/>
    </source>
</evidence>
<evidence type="ECO:0000256" key="2">
    <source>
        <dbReference type="SAM" id="SignalP"/>
    </source>
</evidence>
<feature type="signal peptide" evidence="2">
    <location>
        <begin position="1"/>
        <end position="20"/>
    </location>
</feature>
<name>A0A2M4B2A8_9DIPT</name>
<organism evidence="3">
    <name type="scientific">Anopheles triannulatus</name>
    <dbReference type="NCBI Taxonomy" id="58253"/>
    <lineage>
        <taxon>Eukaryota</taxon>
        <taxon>Metazoa</taxon>
        <taxon>Ecdysozoa</taxon>
        <taxon>Arthropoda</taxon>
        <taxon>Hexapoda</taxon>
        <taxon>Insecta</taxon>
        <taxon>Pterygota</taxon>
        <taxon>Neoptera</taxon>
        <taxon>Endopterygota</taxon>
        <taxon>Diptera</taxon>
        <taxon>Nematocera</taxon>
        <taxon>Culicoidea</taxon>
        <taxon>Culicidae</taxon>
        <taxon>Anophelinae</taxon>
        <taxon>Anopheles</taxon>
    </lineage>
</organism>
<feature type="chain" id="PRO_5014779188" evidence="2">
    <location>
        <begin position="21"/>
        <end position="117"/>
    </location>
</feature>
<accession>A0A2M4B2A8</accession>
<protein>
    <submittedName>
        <fullName evidence="3">Putative secreted protein</fullName>
    </submittedName>
</protein>
<evidence type="ECO:0000313" key="3">
    <source>
        <dbReference type="EMBL" id="MBW47102.1"/>
    </source>
</evidence>
<keyword evidence="2" id="KW-0732">Signal</keyword>
<dbReference type="PROSITE" id="PS51257">
    <property type="entry name" value="PROKAR_LIPOPROTEIN"/>
    <property type="match status" value="1"/>
</dbReference>
<reference evidence="3" key="1">
    <citation type="submission" date="2018-01" db="EMBL/GenBank/DDBJ databases">
        <title>An insight into the sialome of Amazonian anophelines.</title>
        <authorList>
            <person name="Ribeiro J.M."/>
            <person name="Scarpassa V."/>
            <person name="Calvo E."/>
        </authorList>
    </citation>
    <scope>NUCLEOTIDE SEQUENCE</scope>
    <source>
        <tissue evidence="3">Salivary glands</tissue>
    </source>
</reference>
<sequence length="117" mass="12513">MMRWFSSSSSFSSLLFSCSSCPWLYSSSVTRCFSSYATSLLPSSSSPEIGSSVFCRGWRWSSSFNSAPPRCAATQSKTARHRCTNESSVVVMGAAGDNSSGRSSANLACSCSREPQS</sequence>